<sequence length="42" mass="4262">APPAGRWRAHGTHREGGNDSGACRRLRAGAAGLPPGRTGTLV</sequence>
<dbReference type="EMBL" id="CADCTC010000093">
    <property type="protein sequence ID" value="CAA9239891.1"/>
    <property type="molecule type" value="Genomic_DNA"/>
</dbReference>
<evidence type="ECO:0000256" key="1">
    <source>
        <dbReference type="SAM" id="MobiDB-lite"/>
    </source>
</evidence>
<protein>
    <submittedName>
        <fullName evidence="2">Uncharacterized protein</fullName>
    </submittedName>
</protein>
<accession>A0A6J4I2S2</accession>
<dbReference type="AlphaFoldDB" id="A0A6J4I2S2"/>
<feature type="non-terminal residue" evidence="2">
    <location>
        <position position="42"/>
    </location>
</feature>
<reference evidence="2" key="1">
    <citation type="submission" date="2020-02" db="EMBL/GenBank/DDBJ databases">
        <authorList>
            <person name="Meier V. D."/>
        </authorList>
    </citation>
    <scope>NUCLEOTIDE SEQUENCE</scope>
    <source>
        <strain evidence="2">AVDCRST_MAG77</strain>
    </source>
</reference>
<organism evidence="2">
    <name type="scientific">uncultured Chloroflexota bacterium</name>
    <dbReference type="NCBI Taxonomy" id="166587"/>
    <lineage>
        <taxon>Bacteria</taxon>
        <taxon>Bacillati</taxon>
        <taxon>Chloroflexota</taxon>
        <taxon>environmental samples</taxon>
    </lineage>
</organism>
<gene>
    <name evidence="2" type="ORF">AVDCRST_MAG77-1468</name>
</gene>
<feature type="region of interest" description="Disordered" evidence="1">
    <location>
        <begin position="1"/>
        <end position="23"/>
    </location>
</feature>
<proteinExistence type="predicted"/>
<evidence type="ECO:0000313" key="2">
    <source>
        <dbReference type="EMBL" id="CAA9239891.1"/>
    </source>
</evidence>
<feature type="non-terminal residue" evidence="2">
    <location>
        <position position="1"/>
    </location>
</feature>
<name>A0A6J4I2S2_9CHLR</name>